<keyword evidence="1" id="KW-0472">Membrane</keyword>
<keyword evidence="3" id="KW-1185">Reference proteome</keyword>
<dbReference type="EMBL" id="JAHCVI010000006">
    <property type="protein sequence ID" value="KAG7284001.1"/>
    <property type="molecule type" value="Genomic_DNA"/>
</dbReference>
<comment type="caution">
    <text evidence="2">The sequence shown here is derived from an EMBL/GenBank/DDBJ whole genome shotgun (WGS) entry which is preliminary data.</text>
</comment>
<dbReference type="AlphaFoldDB" id="A0AAD4EMX7"/>
<accession>A0AAD4EMX7</accession>
<reference evidence="2" key="1">
    <citation type="submission" date="2023-02" db="EMBL/GenBank/DDBJ databases">
        <authorList>
            <person name="Palmer J.M."/>
        </authorList>
    </citation>
    <scope>NUCLEOTIDE SEQUENCE</scope>
    <source>
        <strain evidence="2">FW57</strain>
    </source>
</reference>
<evidence type="ECO:0000313" key="2">
    <source>
        <dbReference type="EMBL" id="KAG7284001.1"/>
    </source>
</evidence>
<feature type="transmembrane region" description="Helical" evidence="1">
    <location>
        <begin position="307"/>
        <end position="337"/>
    </location>
</feature>
<gene>
    <name evidence="2" type="ORF">NEMBOFW57_010359</name>
</gene>
<evidence type="ECO:0000313" key="3">
    <source>
        <dbReference type="Proteomes" id="UP001197093"/>
    </source>
</evidence>
<organism evidence="2 3">
    <name type="scientific">Staphylotrichum longicolle</name>
    <dbReference type="NCBI Taxonomy" id="669026"/>
    <lineage>
        <taxon>Eukaryota</taxon>
        <taxon>Fungi</taxon>
        <taxon>Dikarya</taxon>
        <taxon>Ascomycota</taxon>
        <taxon>Pezizomycotina</taxon>
        <taxon>Sordariomycetes</taxon>
        <taxon>Sordariomycetidae</taxon>
        <taxon>Sordariales</taxon>
        <taxon>Chaetomiaceae</taxon>
        <taxon>Staphylotrichum</taxon>
    </lineage>
</organism>
<name>A0AAD4EMX7_9PEZI</name>
<proteinExistence type="predicted"/>
<keyword evidence="1" id="KW-0812">Transmembrane</keyword>
<dbReference type="Proteomes" id="UP001197093">
    <property type="component" value="Unassembled WGS sequence"/>
</dbReference>
<sequence length="370" mass="41807">MAGDSYRIRIASGLFDCAPQSLGSYFDVYDKLLARGDVHALQIEDPEPGIEHLDPITDDDILLAAGILRSDPTLTLDQAIEQLRTRLGTGHSSWQLRRTILLSVRAALMLDAETGLARPRVRWQPSEPFVDFASRCIPSAPAMSATVMEALDGRNTMKAWKLKSRLNLSFEGTDDIAFHLYLDREHPNGPTLYLFHYLAYIKARLYGLKRVNLHGEDNMLTLHSMQTILFHFDDQKSTPIIKRLIDKDGFEKTCGQAGGSSVLDDADKLEYRYWGERLAKLYRFTHERPPRNKLERWMKWQSAESNAFVIAVAALVISIAVGVLSLGLGGVQTWIAWGAWNNPVSNDEETTTLLREIAELLRQQQGRRRA</sequence>
<keyword evidence="1" id="KW-1133">Transmembrane helix</keyword>
<protein>
    <submittedName>
        <fullName evidence="2">Uncharacterized protein</fullName>
    </submittedName>
</protein>
<evidence type="ECO:0000256" key="1">
    <source>
        <dbReference type="SAM" id="Phobius"/>
    </source>
</evidence>